<dbReference type="RefSeq" id="WP_015150662.1">
    <property type="nucleotide sequence ID" value="NC_019693.1"/>
</dbReference>
<dbReference type="eggNOG" id="COG1604">
    <property type="taxonomic scope" value="Bacteria"/>
</dbReference>
<dbReference type="OrthoDB" id="9813956at2"/>
<dbReference type="EMBL" id="CP003607">
    <property type="protein sequence ID" value="AFY84041.1"/>
    <property type="molecule type" value="Genomic_DNA"/>
</dbReference>
<gene>
    <name evidence="3" type="ORF">Oscil6304_4524</name>
</gene>
<dbReference type="InterPro" id="IPR005537">
    <property type="entry name" value="RAMP_III_fam"/>
</dbReference>
<evidence type="ECO:0000256" key="1">
    <source>
        <dbReference type="ARBA" id="ARBA00023118"/>
    </source>
</evidence>
<keyword evidence="1" id="KW-0051">Antiviral defense</keyword>
<dbReference type="KEGG" id="oac:Oscil6304_4524"/>
<evidence type="ECO:0000313" key="4">
    <source>
        <dbReference type="Proteomes" id="UP000010367"/>
    </source>
</evidence>
<accession>K9TPE9</accession>
<dbReference type="AlphaFoldDB" id="K9TPE9"/>
<evidence type="ECO:0000259" key="2">
    <source>
        <dbReference type="Pfam" id="PF03787"/>
    </source>
</evidence>
<proteinExistence type="predicted"/>
<dbReference type="Proteomes" id="UP000010367">
    <property type="component" value="Chromosome"/>
</dbReference>
<feature type="domain" description="CRISPR type III-associated protein" evidence="2">
    <location>
        <begin position="87"/>
        <end position="217"/>
    </location>
</feature>
<dbReference type="GO" id="GO:0051607">
    <property type="term" value="P:defense response to virus"/>
    <property type="evidence" value="ECO:0007669"/>
    <property type="project" value="UniProtKB-KW"/>
</dbReference>
<dbReference type="InParanoid" id="K9TPE9"/>
<evidence type="ECO:0000313" key="3">
    <source>
        <dbReference type="EMBL" id="AFY84041.1"/>
    </source>
</evidence>
<sequence length="580" mass="66575">MTIPNADRHIPLMFQAQTRGRSQLQYINSETDKQDSQRWADQWTERIYPTAPQFGEGVETRTYTISWRFVTNGGQDEGIIRPEIGAYGWPIYPGSSMKGVFRHACKQIASDRLSVYCGDAEQAGILRFHGGYPISDEWRNNLVDLVHPQQKWQVEVNITTKKPSGESGYALISLDRPTLQFGISTTDTQQTNWDEVWKIWETALGYGIGCRTSSGYGMPENRIEAEAKHPIQVQGTRLCQVYLKGQGQCPQLVDKTPEFRPNLFRGALRGHALRIFGGLTDAETAKDLVEMLFGGVQGHGTVGLLTLAWKPTSVNIKTFTGGHEVPTYDVAGQLQWILTRSLPESQQKLLQKLMRMLMRFAMLIGGFGKSWRRADHRLFYPEYYHKNNKNDQNKALIGCHWEWEKSSLINDNKVRGLKFVDPFLNDVRKTALDWIESLGITPTPDTPADWREAWHPHNVEVWGRVSQGREDCKAVQWLHQPYQKSDRYTGQKTQTIKQTSVTGSIHQIGRLWHRMYPLVRVKTTIEDGQEKKKAIVTQEFLELLTIFPDDSQDCTNFIEFLHQEAGLKYQRDSFQKLWPK</sequence>
<name>K9TPE9_9CYAN</name>
<dbReference type="HOGENOM" id="CLU_038137_0_0_3"/>
<protein>
    <recommendedName>
        <fullName evidence="2">CRISPR type III-associated protein domain-containing protein</fullName>
    </recommendedName>
</protein>
<organism evidence="3 4">
    <name type="scientific">Oscillatoria acuminata PCC 6304</name>
    <dbReference type="NCBI Taxonomy" id="56110"/>
    <lineage>
        <taxon>Bacteria</taxon>
        <taxon>Bacillati</taxon>
        <taxon>Cyanobacteriota</taxon>
        <taxon>Cyanophyceae</taxon>
        <taxon>Oscillatoriophycideae</taxon>
        <taxon>Oscillatoriales</taxon>
        <taxon>Oscillatoriaceae</taxon>
        <taxon>Oscillatoria</taxon>
    </lineage>
</organism>
<dbReference type="Pfam" id="PF03787">
    <property type="entry name" value="RAMPs"/>
    <property type="match status" value="1"/>
</dbReference>
<dbReference type="STRING" id="56110.Oscil6304_4524"/>
<dbReference type="PATRIC" id="fig|56110.3.peg.5492"/>
<keyword evidence="4" id="KW-1185">Reference proteome</keyword>
<reference evidence="3 4" key="1">
    <citation type="submission" date="2012-06" db="EMBL/GenBank/DDBJ databases">
        <title>Finished chromosome of genome of Oscillatoria acuminata PCC 6304.</title>
        <authorList>
            <consortium name="US DOE Joint Genome Institute"/>
            <person name="Gugger M."/>
            <person name="Coursin T."/>
            <person name="Rippka R."/>
            <person name="Tandeau De Marsac N."/>
            <person name="Huntemann M."/>
            <person name="Wei C.-L."/>
            <person name="Han J."/>
            <person name="Detter J.C."/>
            <person name="Han C."/>
            <person name="Tapia R."/>
            <person name="Davenport K."/>
            <person name="Daligault H."/>
            <person name="Erkkila T."/>
            <person name="Gu W."/>
            <person name="Munk A.C.C."/>
            <person name="Teshima H."/>
            <person name="Xu Y."/>
            <person name="Chain P."/>
            <person name="Chen A."/>
            <person name="Krypides N."/>
            <person name="Mavromatis K."/>
            <person name="Markowitz V."/>
            <person name="Szeto E."/>
            <person name="Ivanova N."/>
            <person name="Mikhailova N."/>
            <person name="Ovchinnikova G."/>
            <person name="Pagani I."/>
            <person name="Pati A."/>
            <person name="Goodwin L."/>
            <person name="Peters L."/>
            <person name="Pitluck S."/>
            <person name="Woyke T."/>
            <person name="Kerfeld C."/>
        </authorList>
    </citation>
    <scope>NUCLEOTIDE SEQUENCE [LARGE SCALE GENOMIC DNA]</scope>
    <source>
        <strain evidence="3 4">PCC 6304</strain>
    </source>
</reference>